<dbReference type="CDD" id="cd00121">
    <property type="entry name" value="MATH"/>
    <property type="match status" value="2"/>
</dbReference>
<dbReference type="InParanoid" id="A0A152A3K9"/>
<evidence type="ECO:0000259" key="5">
    <source>
        <dbReference type="PROSITE" id="PS50097"/>
    </source>
</evidence>
<dbReference type="PROSITE" id="PS50097">
    <property type="entry name" value="BTB"/>
    <property type="match status" value="1"/>
</dbReference>
<dbReference type="InterPro" id="IPR002083">
    <property type="entry name" value="MATH/TRAF_dom"/>
</dbReference>
<dbReference type="SUPFAM" id="SSF49599">
    <property type="entry name" value="TRAF domain-like"/>
    <property type="match status" value="2"/>
</dbReference>
<dbReference type="Gene3D" id="3.30.710.10">
    <property type="entry name" value="Potassium Channel Kv1.1, Chain A"/>
    <property type="match status" value="1"/>
</dbReference>
<feature type="domain" description="BTB" evidence="5">
    <location>
        <begin position="983"/>
        <end position="1050"/>
    </location>
</feature>
<dbReference type="InterPro" id="IPR008974">
    <property type="entry name" value="TRAF-like"/>
</dbReference>
<evidence type="ECO:0000313" key="8">
    <source>
        <dbReference type="Proteomes" id="UP000076078"/>
    </source>
</evidence>
<feature type="repeat" description="ANK" evidence="3">
    <location>
        <begin position="562"/>
        <end position="594"/>
    </location>
</feature>
<protein>
    <recommendedName>
        <fullName evidence="9">Ankyrin repeat-containing protein</fullName>
    </recommendedName>
</protein>
<dbReference type="InterPro" id="IPR011333">
    <property type="entry name" value="SKP1/BTB/POZ_sf"/>
</dbReference>
<dbReference type="EMBL" id="LODT01000013">
    <property type="protein sequence ID" value="KYR00800.1"/>
    <property type="molecule type" value="Genomic_DNA"/>
</dbReference>
<dbReference type="Pfam" id="PF00651">
    <property type="entry name" value="BTB"/>
    <property type="match status" value="1"/>
</dbReference>
<dbReference type="SUPFAM" id="SSF54695">
    <property type="entry name" value="POZ domain"/>
    <property type="match status" value="1"/>
</dbReference>
<keyword evidence="1" id="KW-0677">Repeat</keyword>
<evidence type="ECO:0000256" key="2">
    <source>
        <dbReference type="ARBA" id="ARBA00023043"/>
    </source>
</evidence>
<comment type="caution">
    <text evidence="7">The sequence shown here is derived from an EMBL/GenBank/DDBJ whole genome shotgun (WGS) entry which is preliminary data.</text>
</comment>
<feature type="domain" description="MATH" evidence="6">
    <location>
        <begin position="317"/>
        <end position="442"/>
    </location>
</feature>
<evidence type="ECO:0000256" key="1">
    <source>
        <dbReference type="ARBA" id="ARBA00022737"/>
    </source>
</evidence>
<dbReference type="SMART" id="SM00248">
    <property type="entry name" value="ANK"/>
    <property type="match status" value="12"/>
</dbReference>
<feature type="compositionally biased region" description="Low complexity" evidence="4">
    <location>
        <begin position="702"/>
        <end position="715"/>
    </location>
</feature>
<dbReference type="PANTHER" id="PTHR24198">
    <property type="entry name" value="ANKYRIN REPEAT AND PROTEIN KINASE DOMAIN-CONTAINING PROTEIN"/>
    <property type="match status" value="1"/>
</dbReference>
<feature type="repeat" description="ANK" evidence="3">
    <location>
        <begin position="595"/>
        <end position="627"/>
    </location>
</feature>
<feature type="compositionally biased region" description="Low complexity" evidence="4">
    <location>
        <begin position="639"/>
        <end position="655"/>
    </location>
</feature>
<feature type="repeat" description="ANK" evidence="3">
    <location>
        <begin position="822"/>
        <end position="854"/>
    </location>
</feature>
<evidence type="ECO:0000256" key="3">
    <source>
        <dbReference type="PROSITE-ProRule" id="PRU00023"/>
    </source>
</evidence>
<dbReference type="PROSITE" id="PS50144">
    <property type="entry name" value="MATH"/>
    <property type="match status" value="2"/>
</dbReference>
<evidence type="ECO:0000313" key="7">
    <source>
        <dbReference type="EMBL" id="KYR00800.1"/>
    </source>
</evidence>
<dbReference type="OrthoDB" id="192247at2759"/>
<dbReference type="PROSITE" id="PS50088">
    <property type="entry name" value="ANK_REPEAT"/>
    <property type="match status" value="7"/>
</dbReference>
<evidence type="ECO:0000259" key="6">
    <source>
        <dbReference type="PROSITE" id="PS50144"/>
    </source>
</evidence>
<dbReference type="InterPro" id="IPR000210">
    <property type="entry name" value="BTB/POZ_dom"/>
</dbReference>
<name>A0A152A3K9_TIELA</name>
<keyword evidence="8" id="KW-1185">Reference proteome</keyword>
<dbReference type="PROSITE" id="PS50297">
    <property type="entry name" value="ANK_REP_REGION"/>
    <property type="match status" value="6"/>
</dbReference>
<feature type="repeat" description="ANK" evidence="3">
    <location>
        <begin position="129"/>
        <end position="161"/>
    </location>
</feature>
<reference evidence="7 8" key="1">
    <citation type="submission" date="2015-12" db="EMBL/GenBank/DDBJ databases">
        <title>Dictyostelia acquired genes for synthesis and detection of signals that induce cell-type specialization by lateral gene transfer from prokaryotes.</title>
        <authorList>
            <person name="Gloeckner G."/>
            <person name="Schaap P."/>
        </authorList>
    </citation>
    <scope>NUCLEOTIDE SEQUENCE [LARGE SCALE GENOMIC DNA]</scope>
    <source>
        <strain evidence="7 8">TK</strain>
    </source>
</reference>
<organism evidence="7 8">
    <name type="scientific">Tieghemostelium lacteum</name>
    <name type="common">Slime mold</name>
    <name type="synonym">Dictyostelium lacteum</name>
    <dbReference type="NCBI Taxonomy" id="361077"/>
    <lineage>
        <taxon>Eukaryota</taxon>
        <taxon>Amoebozoa</taxon>
        <taxon>Evosea</taxon>
        <taxon>Eumycetozoa</taxon>
        <taxon>Dictyostelia</taxon>
        <taxon>Dictyosteliales</taxon>
        <taxon>Raperosteliaceae</taxon>
        <taxon>Tieghemostelium</taxon>
    </lineage>
</organism>
<dbReference type="SUPFAM" id="SSF48403">
    <property type="entry name" value="Ankyrin repeat"/>
    <property type="match status" value="3"/>
</dbReference>
<dbReference type="Gene3D" id="2.60.210.10">
    <property type="entry name" value="Apoptosis, Tumor Necrosis Factor Receptor Associated Protein 2, Chain A"/>
    <property type="match status" value="2"/>
</dbReference>
<dbReference type="InterPro" id="IPR002110">
    <property type="entry name" value="Ankyrin_rpt"/>
</dbReference>
<feature type="repeat" description="ANK" evidence="3">
    <location>
        <begin position="529"/>
        <end position="561"/>
    </location>
</feature>
<dbReference type="Pfam" id="PF12796">
    <property type="entry name" value="Ank_2"/>
    <property type="match status" value="4"/>
</dbReference>
<dbReference type="Pfam" id="PF22486">
    <property type="entry name" value="MATH_2"/>
    <property type="match status" value="2"/>
</dbReference>
<dbReference type="Pfam" id="PF00023">
    <property type="entry name" value="Ank"/>
    <property type="match status" value="2"/>
</dbReference>
<feature type="compositionally biased region" description="Polar residues" evidence="4">
    <location>
        <begin position="670"/>
        <end position="679"/>
    </location>
</feature>
<gene>
    <name evidence="7" type="ORF">DLAC_02853</name>
</gene>
<sequence length="1151" mass="129469">MTSIASNLSNSSNSINNNTLSSNSGINGTIANHLNGIGNGISNLNSSGGSSGGSTSKIIDAARKGNVELVQKLIKKDWKKINKKDEKGDTCLHKASCFGSADCLEVILKYASMNNYLPNQVNVNIKNNDGYTPFMYAVLNGWKECSRVLLSYGAEVNEKFPNNPGIPISYSINNGTGIYTWKIENYSKIKDRKIFSNTFLVSGFTWKLVAYPRGSKSDDNFSLYLEVANHESLGDGWSHLANFTFIISNQLDPNKKITREVTAHRFHRNHTDLGFSQILKKEMLNNKKLGWLLNDTLLIEFKIEVLQNLSYYNHDSSSMYTWKIHGVTSMRERATSPVFKVGHCKWMIALYPKGKSGANNLSVYLKVADSSVLPIDWFFLVSFRFSIIDQKHGTKFTRQVEGKKFKSNIEDWGFPQFMKLSSLYDSQSGFIKTNDDSIIIELQMEIINDYTKKKYKDNISDWGISPLHWLSYKGSYEGVRVLLTNSANPNVMDSRGRTPLDWCAYNGDLPTSEVLINVGGADLNCKDHEGFTPLHKAVMNGHLEVARLLVKYGACVNAKNSSKVSPLSLAIRVNRMWCVESLIKWGADLNLTDKQGRSPLHWAIFLGDSKLLNLLIKYGCNDSIIERKPQPNPIQPICINNISNNNSSSSSSSSSATTDEMAVSTEENDQNQLEGNDQSDLTDSDPDSDFQLKDNQIDNQDSISQSTTTTTTTTTTASIASTISTLPTINNNNNTMDQFQKSKSPLQVNIKDHDGYTPLHKAIWKGKLSFVKLLLEKGGDPSITTKDNRNSLHISVSSNEYNITQLLLDYSSQDILHHFDDSRQTPLHKAVANGNIKMLELLISRGANVNKYQIPEISPINEAIKNSDILCMIYLLQNSADIHKNPTPKSLMELLSKKIKLLKQPNNTLTNNSNITSNITANTSNNTNIQENQNSNNVTQHQQQQQQLYNNNNINGHQNIDNQIPNCTLSKDLYYLINNTSYKDVTFIVEDKEIHAWKGILCARSDYFRAMFETPLKESIESTIKIESISHSTFLLVMEYLYTGSIPETLSLDDSMSLFIASNRFMLHRLNLLCERLIVRELNVNNVYSTFKLTDIYETSFLLSESVKFLSENYYLGIPETSSILKMPSFRKSLLDFLYKSLSKSQSNQSN</sequence>
<accession>A0A152A3K9</accession>
<dbReference type="AlphaFoldDB" id="A0A152A3K9"/>
<dbReference type="Proteomes" id="UP000076078">
    <property type="component" value="Unassembled WGS sequence"/>
</dbReference>
<dbReference type="InterPro" id="IPR036770">
    <property type="entry name" value="Ankyrin_rpt-contain_sf"/>
</dbReference>
<feature type="domain" description="MATH" evidence="6">
    <location>
        <begin position="176"/>
        <end position="303"/>
    </location>
</feature>
<dbReference type="OMA" id="DWCAYNG"/>
<feature type="region of interest" description="Disordered" evidence="4">
    <location>
        <begin position="636"/>
        <end position="715"/>
    </location>
</feature>
<evidence type="ECO:0008006" key="9">
    <source>
        <dbReference type="Google" id="ProtNLM"/>
    </source>
</evidence>
<dbReference type="Gene3D" id="1.25.40.20">
    <property type="entry name" value="Ankyrin repeat-containing domain"/>
    <property type="match status" value="3"/>
</dbReference>
<dbReference type="SMART" id="SM00225">
    <property type="entry name" value="BTB"/>
    <property type="match status" value="1"/>
</dbReference>
<feature type="repeat" description="ANK" evidence="3">
    <location>
        <begin position="462"/>
        <end position="494"/>
    </location>
</feature>
<dbReference type="STRING" id="361077.A0A152A3K9"/>
<dbReference type="SMART" id="SM00061">
    <property type="entry name" value="MATH"/>
    <property type="match status" value="2"/>
</dbReference>
<dbReference type="FunCoup" id="A0A152A3K9">
    <property type="interactions" value="127"/>
</dbReference>
<evidence type="ECO:0000256" key="4">
    <source>
        <dbReference type="SAM" id="MobiDB-lite"/>
    </source>
</evidence>
<dbReference type="PRINTS" id="PR01415">
    <property type="entry name" value="ANKYRIN"/>
</dbReference>
<dbReference type="PANTHER" id="PTHR24198:SF165">
    <property type="entry name" value="ANKYRIN REPEAT-CONTAINING PROTEIN-RELATED"/>
    <property type="match status" value="1"/>
</dbReference>
<feature type="repeat" description="ANK" evidence="3">
    <location>
        <begin position="754"/>
        <end position="786"/>
    </location>
</feature>
<proteinExistence type="predicted"/>
<keyword evidence="2 3" id="KW-0040">ANK repeat</keyword>